<protein>
    <recommendedName>
        <fullName evidence="1">YdhG-like domain-containing protein</fullName>
    </recommendedName>
</protein>
<evidence type="ECO:0000313" key="3">
    <source>
        <dbReference type="Proteomes" id="UP000247922"/>
    </source>
</evidence>
<dbReference type="InterPro" id="IPR014922">
    <property type="entry name" value="YdhG-like"/>
</dbReference>
<proteinExistence type="predicted"/>
<organism evidence="2 3">
    <name type="scientific">Streptohalobacillus salinus</name>
    <dbReference type="NCBI Taxonomy" id="621096"/>
    <lineage>
        <taxon>Bacteria</taxon>
        <taxon>Bacillati</taxon>
        <taxon>Bacillota</taxon>
        <taxon>Bacilli</taxon>
        <taxon>Bacillales</taxon>
        <taxon>Bacillaceae</taxon>
        <taxon>Streptohalobacillus</taxon>
    </lineage>
</organism>
<dbReference type="Pfam" id="PF08818">
    <property type="entry name" value="DUF1801"/>
    <property type="match status" value="1"/>
</dbReference>
<name>A0A2V3WHE0_9BACI</name>
<dbReference type="EMBL" id="QJJR01000001">
    <property type="protein sequence ID" value="PXW92961.1"/>
    <property type="molecule type" value="Genomic_DNA"/>
</dbReference>
<dbReference type="AlphaFoldDB" id="A0A2V3WHE0"/>
<evidence type="ECO:0000259" key="1">
    <source>
        <dbReference type="Pfam" id="PF08818"/>
    </source>
</evidence>
<evidence type="ECO:0000313" key="2">
    <source>
        <dbReference type="EMBL" id="PXW92961.1"/>
    </source>
</evidence>
<keyword evidence="3" id="KW-1185">Reference proteome</keyword>
<dbReference type="OrthoDB" id="384795at2"/>
<reference evidence="2 3" key="1">
    <citation type="submission" date="2018-05" db="EMBL/GenBank/DDBJ databases">
        <title>Genomic Encyclopedia of Type Strains, Phase IV (KMG-IV): sequencing the most valuable type-strain genomes for metagenomic binning, comparative biology and taxonomic classification.</title>
        <authorList>
            <person name="Goeker M."/>
        </authorList>
    </citation>
    <scope>NUCLEOTIDE SEQUENCE [LARGE SCALE GENOMIC DNA]</scope>
    <source>
        <strain evidence="2 3">DSM 22440</strain>
    </source>
</reference>
<dbReference type="Gene3D" id="3.90.1150.200">
    <property type="match status" value="1"/>
</dbReference>
<comment type="caution">
    <text evidence="2">The sequence shown here is derived from an EMBL/GenBank/DDBJ whole genome shotgun (WGS) entry which is preliminary data.</text>
</comment>
<dbReference type="SUPFAM" id="SSF159888">
    <property type="entry name" value="YdhG-like"/>
    <property type="match status" value="1"/>
</dbReference>
<dbReference type="RefSeq" id="WP_110250062.1">
    <property type="nucleotide sequence ID" value="NZ_QJJR01000001.1"/>
</dbReference>
<dbReference type="Proteomes" id="UP000247922">
    <property type="component" value="Unassembled WGS sequence"/>
</dbReference>
<feature type="domain" description="YdhG-like" evidence="1">
    <location>
        <begin position="16"/>
        <end position="111"/>
    </location>
</feature>
<sequence>METIADFLATIEDEAKRERLVYLFDHIKTTFPTLESTIKWNQPMFIDHGTFIIAFSVSKQHMAIAPEAVTINAFSNQIQEAGYQAAKEIVRVKWKEPLDLQLIDAMIRYNIAEKKDTTSFWRK</sequence>
<accession>A0A2V3WHE0</accession>
<gene>
    <name evidence="2" type="ORF">DES38_10139</name>
</gene>